<gene>
    <name evidence="8" type="ORF">SAMN06295920_109155</name>
</gene>
<dbReference type="PANTHER" id="PTHR21427:SF19">
    <property type="entry name" value="UBIQUINONE BIOSYNTHESIS PROTEIN COQ9, MITOCHONDRIAL"/>
    <property type="match status" value="1"/>
</dbReference>
<dbReference type="NCBIfam" id="TIGR02396">
    <property type="entry name" value="diverge_rpsU"/>
    <property type="match status" value="1"/>
</dbReference>
<comment type="pathway">
    <text evidence="1">Cofactor biosynthesis; ubiquinone biosynthesis.</text>
</comment>
<evidence type="ECO:0000259" key="7">
    <source>
        <dbReference type="Pfam" id="PF08511"/>
    </source>
</evidence>
<keyword evidence="8" id="KW-0830">Ubiquinone</keyword>
<feature type="domain" description="COQ9 C-terminal" evidence="7">
    <location>
        <begin position="122"/>
        <end position="191"/>
    </location>
</feature>
<dbReference type="Gene3D" id="1.10.357.10">
    <property type="entry name" value="Tetracycline Repressor, domain 2"/>
    <property type="match status" value="1"/>
</dbReference>
<dbReference type="InterPro" id="IPR012762">
    <property type="entry name" value="Ubiq_biosynth_COQ9"/>
</dbReference>
<dbReference type="InterPro" id="IPR013718">
    <property type="entry name" value="COQ9_C"/>
</dbReference>
<comment type="similarity">
    <text evidence="2">Belongs to the COQ9 family.</text>
</comment>
<name>A0A1T5FFX8_9SPHN</name>
<keyword evidence="4" id="KW-0809">Transit peptide</keyword>
<sequence length="220" mass="24245">MIAPTDMTLDELRMALADALPAHAAFDGWGGVAIAGAAAELDVPADRAALCFPKGAVDMIDAWFESIDRAMAAKLAALDLPSMKIRDRIRAALLARLDEATRHPDALRRALAILARPMHVARAGKLAWRAADGMWRAIGDASVDAAWYSKRATLTALYVATMTAWMDDDSEGFADTRAFLDRRIDDVMKIEKLKARLKPDPDRHFSPARFLGRLRYRIEG</sequence>
<dbReference type="GO" id="GO:0006744">
    <property type="term" value="P:ubiquinone biosynthetic process"/>
    <property type="evidence" value="ECO:0007669"/>
    <property type="project" value="UniProtKB-KW"/>
</dbReference>
<evidence type="ECO:0000313" key="9">
    <source>
        <dbReference type="Proteomes" id="UP000189818"/>
    </source>
</evidence>
<dbReference type="PANTHER" id="PTHR21427">
    <property type="entry name" value="UBIQUINONE BIOSYNTHESIS PROTEIN COQ9, MITOCHONDRIAL"/>
    <property type="match status" value="1"/>
</dbReference>
<comment type="function">
    <text evidence="6">Membrane-associated protein that warps the membrane surface to access and bind aromatic isoprenes with high specificity, including ubiquinone (CoQ) isoprene intermediates and presents them directly to COQ7, therefore facilitating the COQ7-mediated hydroxylase step. Participates in the biosynthesis of coenzyme Q, also named ubiquinone, an essential lipid-soluble electron transporter for aerobic cellular respiration.</text>
</comment>
<evidence type="ECO:0000256" key="5">
    <source>
        <dbReference type="ARBA" id="ARBA00023121"/>
    </source>
</evidence>
<evidence type="ECO:0000256" key="4">
    <source>
        <dbReference type="ARBA" id="ARBA00022946"/>
    </source>
</evidence>
<keyword evidence="5" id="KW-0446">Lipid-binding</keyword>
<keyword evidence="3" id="KW-0831">Ubiquinone biosynthesis</keyword>
<dbReference type="Proteomes" id="UP000189818">
    <property type="component" value="Unassembled WGS sequence"/>
</dbReference>
<reference evidence="9" key="1">
    <citation type="submission" date="2017-02" db="EMBL/GenBank/DDBJ databases">
        <authorList>
            <person name="Varghese N."/>
            <person name="Submissions S."/>
        </authorList>
    </citation>
    <scope>NUCLEOTIDE SEQUENCE [LARGE SCALE GENOMIC DNA]</scope>
    <source>
        <strain evidence="9">UM2</strain>
    </source>
</reference>
<organism evidence="8 9">
    <name type="scientific">Rhizorhabdus histidinilytica</name>
    <dbReference type="NCBI Taxonomy" id="439228"/>
    <lineage>
        <taxon>Bacteria</taxon>
        <taxon>Pseudomonadati</taxon>
        <taxon>Pseudomonadota</taxon>
        <taxon>Alphaproteobacteria</taxon>
        <taxon>Sphingomonadales</taxon>
        <taxon>Sphingomonadaceae</taxon>
        <taxon>Rhizorhabdus</taxon>
    </lineage>
</organism>
<evidence type="ECO:0000313" key="8">
    <source>
        <dbReference type="EMBL" id="SKB95080.1"/>
    </source>
</evidence>
<dbReference type="STRING" id="439228.SAMN06295920_109155"/>
<evidence type="ECO:0000256" key="2">
    <source>
        <dbReference type="ARBA" id="ARBA00010766"/>
    </source>
</evidence>
<dbReference type="GO" id="GO:0008289">
    <property type="term" value="F:lipid binding"/>
    <property type="evidence" value="ECO:0007669"/>
    <property type="project" value="UniProtKB-KW"/>
</dbReference>
<evidence type="ECO:0000256" key="3">
    <source>
        <dbReference type="ARBA" id="ARBA00022688"/>
    </source>
</evidence>
<proteinExistence type="inferred from homology"/>
<keyword evidence="9" id="KW-1185">Reference proteome</keyword>
<accession>A0A1T5FFX8</accession>
<evidence type="ECO:0000256" key="6">
    <source>
        <dbReference type="ARBA" id="ARBA00058104"/>
    </source>
</evidence>
<dbReference type="RefSeq" id="WP_079649739.1">
    <property type="nucleotide sequence ID" value="NZ_FUYM01000009.1"/>
</dbReference>
<evidence type="ECO:0000256" key="1">
    <source>
        <dbReference type="ARBA" id="ARBA00004749"/>
    </source>
</evidence>
<dbReference type="Pfam" id="PF08511">
    <property type="entry name" value="COQ9"/>
    <property type="match status" value="1"/>
</dbReference>
<dbReference type="AlphaFoldDB" id="A0A1T5FFX8"/>
<dbReference type="OrthoDB" id="7201143at2"/>
<protein>
    <submittedName>
        <fullName evidence="8">Ubiquinone biosynthesis protein COQ9</fullName>
    </submittedName>
</protein>
<dbReference type="EMBL" id="FUYM01000009">
    <property type="protein sequence ID" value="SKB95080.1"/>
    <property type="molecule type" value="Genomic_DNA"/>
</dbReference>